<accession>A0ABM8AEF0</accession>
<dbReference type="InterPro" id="IPR012296">
    <property type="entry name" value="Nuclease_put_TT1808"/>
</dbReference>
<keyword evidence="3" id="KW-1185">Reference proteome</keyword>
<organism evidence="2 3">
    <name type="scientific">Deinococcus aetherius</name>
    <dbReference type="NCBI Taxonomy" id="200252"/>
    <lineage>
        <taxon>Bacteria</taxon>
        <taxon>Thermotogati</taxon>
        <taxon>Deinococcota</taxon>
        <taxon>Deinococci</taxon>
        <taxon>Deinococcales</taxon>
        <taxon>Deinococcaceae</taxon>
        <taxon>Deinococcus</taxon>
    </lineage>
</organism>
<dbReference type="CDD" id="cd06260">
    <property type="entry name" value="DUF820-like"/>
    <property type="match status" value="1"/>
</dbReference>
<protein>
    <recommendedName>
        <fullName evidence="1">Putative restriction endonuclease domain-containing protein</fullName>
    </recommendedName>
</protein>
<gene>
    <name evidence="2" type="ORF">DAETH_19970</name>
</gene>
<feature type="domain" description="Putative restriction endonuclease" evidence="1">
    <location>
        <begin position="11"/>
        <end position="174"/>
    </location>
</feature>
<dbReference type="InterPro" id="IPR008538">
    <property type="entry name" value="Uma2"/>
</dbReference>
<dbReference type="SUPFAM" id="SSF52980">
    <property type="entry name" value="Restriction endonuclease-like"/>
    <property type="match status" value="1"/>
</dbReference>
<dbReference type="RefSeq" id="WP_264774743.1">
    <property type="nucleotide sequence ID" value="NZ_AP026560.1"/>
</dbReference>
<dbReference type="EMBL" id="AP026560">
    <property type="protein sequence ID" value="BDP42028.1"/>
    <property type="molecule type" value="Genomic_DNA"/>
</dbReference>
<dbReference type="InterPro" id="IPR011335">
    <property type="entry name" value="Restrct_endonuc-II-like"/>
</dbReference>
<dbReference type="PANTHER" id="PTHR36558:SF1">
    <property type="entry name" value="RESTRICTION ENDONUCLEASE DOMAIN-CONTAINING PROTEIN-RELATED"/>
    <property type="match status" value="1"/>
</dbReference>
<dbReference type="Proteomes" id="UP001064971">
    <property type="component" value="Chromosome"/>
</dbReference>
<proteinExistence type="predicted"/>
<sequence>MSDPALQVISVEEYLRTELESSVKREYVSGFVYPLHGATKAQAGTSKAHALITGNIMFALQPASRRSRCRLYAADMKLRIEDRDSFYYPDVMVACGEDNGEEYYETDPCLLVEVLSKRTAAIDRHAKYHAYTSIPSLQTYLIVSQSERRILAYGREGDSWRLTEYDGAGEIPLTCPGHTLTLDEVYQGVIDSPGSAPVPRV</sequence>
<evidence type="ECO:0000259" key="1">
    <source>
        <dbReference type="Pfam" id="PF05685"/>
    </source>
</evidence>
<dbReference type="PANTHER" id="PTHR36558">
    <property type="entry name" value="GLR1098 PROTEIN"/>
    <property type="match status" value="1"/>
</dbReference>
<evidence type="ECO:0000313" key="3">
    <source>
        <dbReference type="Proteomes" id="UP001064971"/>
    </source>
</evidence>
<dbReference type="Gene3D" id="3.90.1570.10">
    <property type="entry name" value="tt1808, chain A"/>
    <property type="match status" value="1"/>
</dbReference>
<evidence type="ECO:0000313" key="2">
    <source>
        <dbReference type="EMBL" id="BDP42028.1"/>
    </source>
</evidence>
<reference evidence="2" key="1">
    <citation type="submission" date="2022-07" db="EMBL/GenBank/DDBJ databases">
        <title>Complete Genome Sequence of the Radioresistant Bacterium Deinococcus aetherius ST0316, Isolated from the Air Dust collected in Lower Stratosphere above Japan.</title>
        <authorList>
            <person name="Satoh K."/>
            <person name="Hagiwara K."/>
            <person name="Katsumata K."/>
            <person name="Kubo A."/>
            <person name="Yokobori S."/>
            <person name="Yamagishi A."/>
            <person name="Oono Y."/>
            <person name="Narumi I."/>
        </authorList>
    </citation>
    <scope>NUCLEOTIDE SEQUENCE</scope>
    <source>
        <strain evidence="2">ST0316</strain>
    </source>
</reference>
<name>A0ABM8AEF0_9DEIO</name>
<dbReference type="Pfam" id="PF05685">
    <property type="entry name" value="Uma2"/>
    <property type="match status" value="1"/>
</dbReference>